<dbReference type="InterPro" id="IPR011990">
    <property type="entry name" value="TPR-like_helical_dom_sf"/>
</dbReference>
<dbReference type="EMBL" id="GL883081">
    <property type="protein sequence ID" value="EGF89374.1"/>
    <property type="molecule type" value="Genomic_DNA"/>
</dbReference>
<dbReference type="Pfam" id="PF08238">
    <property type="entry name" value="Sel1"/>
    <property type="match status" value="3"/>
</dbReference>
<sequence length="209" mass="22491">MLPFFKRQALMALSLAIVLPSALSLTVAAQEGPAAELAYHYLAQAADAGDADSAFQVALAHTFGNGAPRDLVKRKKYLDIAVAKDHPQALYYRALDYQYGSDLIAKDEAKSLTCLKRSAKLGFVGAQNSLGFNFETGDLVGAIDLVRSSAWYSLSIRTAKADPRYGEAPGSEPISSLEEFRDAVNAQLSPDQITAADALSYTLLEDIKL</sequence>
<dbReference type="OrthoDB" id="9797030at2"/>
<dbReference type="RefSeq" id="WP_006275496.1">
    <property type="nucleotide sequence ID" value="NZ_GL883081.1"/>
</dbReference>
<dbReference type="PANTHER" id="PTHR46430">
    <property type="entry name" value="PROTEIN SKT5-RELATED"/>
    <property type="match status" value="1"/>
</dbReference>
<dbReference type="InterPro" id="IPR006597">
    <property type="entry name" value="Sel1-like"/>
</dbReference>
<keyword evidence="1" id="KW-0677">Repeat</keyword>
<dbReference type="HOGENOM" id="CLU_1346640_0_0_5"/>
<dbReference type="SUPFAM" id="SSF81901">
    <property type="entry name" value="HCP-like"/>
    <property type="match status" value="1"/>
</dbReference>
<dbReference type="STRING" id="715226.ABI_47220"/>
<keyword evidence="4" id="KW-1185">Reference proteome</keyword>
<accession>F4QU74</accession>
<evidence type="ECO:0000256" key="1">
    <source>
        <dbReference type="ARBA" id="ARBA00022737"/>
    </source>
</evidence>
<organism evidence="3 4">
    <name type="scientific">Asticcacaulis biprosthecium C19</name>
    <dbReference type="NCBI Taxonomy" id="715226"/>
    <lineage>
        <taxon>Bacteria</taxon>
        <taxon>Pseudomonadati</taxon>
        <taxon>Pseudomonadota</taxon>
        <taxon>Alphaproteobacteria</taxon>
        <taxon>Caulobacterales</taxon>
        <taxon>Caulobacteraceae</taxon>
        <taxon>Asticcacaulis</taxon>
    </lineage>
</organism>
<keyword evidence="2" id="KW-0732">Signal</keyword>
<evidence type="ECO:0000256" key="2">
    <source>
        <dbReference type="SAM" id="SignalP"/>
    </source>
</evidence>
<dbReference type="eggNOG" id="COG0790">
    <property type="taxonomic scope" value="Bacteria"/>
</dbReference>
<feature type="signal peptide" evidence="2">
    <location>
        <begin position="1"/>
        <end position="29"/>
    </location>
</feature>
<dbReference type="Proteomes" id="UP000006512">
    <property type="component" value="Unassembled WGS sequence"/>
</dbReference>
<dbReference type="Gene3D" id="1.25.40.10">
    <property type="entry name" value="Tetratricopeptide repeat domain"/>
    <property type="match status" value="1"/>
</dbReference>
<proteinExistence type="predicted"/>
<evidence type="ECO:0000313" key="3">
    <source>
        <dbReference type="EMBL" id="EGF89374.1"/>
    </source>
</evidence>
<reference evidence="4" key="1">
    <citation type="submission" date="2011-03" db="EMBL/GenBank/DDBJ databases">
        <title>Draft genome sequence of Brevundimonas diminuta.</title>
        <authorList>
            <person name="Brown P.J.B."/>
            <person name="Buechlein A."/>
            <person name="Hemmerich C."/>
            <person name="Brun Y.V."/>
        </authorList>
    </citation>
    <scope>NUCLEOTIDE SEQUENCE [LARGE SCALE GENOMIC DNA]</scope>
    <source>
        <strain evidence="4">C19</strain>
    </source>
</reference>
<protein>
    <submittedName>
        <fullName evidence="3">Sel1 repeat family protein</fullName>
    </submittedName>
</protein>
<name>F4QU74_9CAUL</name>
<evidence type="ECO:0000313" key="4">
    <source>
        <dbReference type="Proteomes" id="UP000006512"/>
    </source>
</evidence>
<dbReference type="AlphaFoldDB" id="F4QU74"/>
<dbReference type="InterPro" id="IPR051726">
    <property type="entry name" value="Chitin_Synth_Reg"/>
</dbReference>
<gene>
    <name evidence="3" type="ORF">ABI_47220</name>
</gene>
<feature type="chain" id="PRO_5003320451" evidence="2">
    <location>
        <begin position="30"/>
        <end position="209"/>
    </location>
</feature>
<dbReference type="SMART" id="SM00671">
    <property type="entry name" value="SEL1"/>
    <property type="match status" value="2"/>
</dbReference>